<feature type="non-terminal residue" evidence="2">
    <location>
        <position position="1"/>
    </location>
</feature>
<dbReference type="PROSITE" id="PS50878">
    <property type="entry name" value="RT_POL"/>
    <property type="match status" value="1"/>
</dbReference>
<evidence type="ECO:0000313" key="2">
    <source>
        <dbReference type="EMBL" id="KHN21706.1"/>
    </source>
</evidence>
<dbReference type="PANTHER" id="PTHR33116:SF78">
    <property type="entry name" value="OS12G0587133 PROTEIN"/>
    <property type="match status" value="1"/>
</dbReference>
<sequence length="106" mass="12120">LQYADDIIFFGEASMQNVKAIKAILRTFELVSGLKINFTKSSFGALGMSDQWKIEAANYLNCSLMSFPFTYLGVPIGANPRRCQTWDPIINKCERKLVKWKQRHLS</sequence>
<dbReference type="PANTHER" id="PTHR33116">
    <property type="entry name" value="REVERSE TRANSCRIPTASE ZINC-BINDING DOMAIN-CONTAINING PROTEIN-RELATED-RELATED"/>
    <property type="match status" value="1"/>
</dbReference>
<dbReference type="InterPro" id="IPR000477">
    <property type="entry name" value="RT_dom"/>
</dbReference>
<proteinExistence type="predicted"/>
<gene>
    <name evidence="2" type="ORF">glysoja_046667</name>
</gene>
<accession>A0A0B2QJU5</accession>
<name>A0A0B2QJU5_GLYSO</name>
<reference evidence="2" key="1">
    <citation type="submission" date="2014-07" db="EMBL/GenBank/DDBJ databases">
        <title>Identification of a novel salt tolerance gene in wild soybean by whole-genome sequencing.</title>
        <authorList>
            <person name="Lam H.-M."/>
            <person name="Qi X."/>
            <person name="Li M.-W."/>
            <person name="Liu X."/>
            <person name="Xie M."/>
            <person name="Ni M."/>
            <person name="Xu X."/>
        </authorList>
    </citation>
    <scope>NUCLEOTIDE SEQUENCE [LARGE SCALE GENOMIC DNA]</scope>
    <source>
        <tissue evidence="2">Root</tissue>
    </source>
</reference>
<dbReference type="AlphaFoldDB" id="A0A0B2QJU5"/>
<dbReference type="Proteomes" id="UP000053555">
    <property type="component" value="Unassembled WGS sequence"/>
</dbReference>
<feature type="non-terminal residue" evidence="2">
    <location>
        <position position="106"/>
    </location>
</feature>
<dbReference type="EMBL" id="KN657644">
    <property type="protein sequence ID" value="KHN21706.1"/>
    <property type="molecule type" value="Genomic_DNA"/>
</dbReference>
<evidence type="ECO:0000259" key="1">
    <source>
        <dbReference type="PROSITE" id="PS50878"/>
    </source>
</evidence>
<feature type="domain" description="Reverse transcriptase" evidence="1">
    <location>
        <begin position="1"/>
        <end position="76"/>
    </location>
</feature>
<organism evidence="2">
    <name type="scientific">Glycine soja</name>
    <name type="common">Wild soybean</name>
    <dbReference type="NCBI Taxonomy" id="3848"/>
    <lineage>
        <taxon>Eukaryota</taxon>
        <taxon>Viridiplantae</taxon>
        <taxon>Streptophyta</taxon>
        <taxon>Embryophyta</taxon>
        <taxon>Tracheophyta</taxon>
        <taxon>Spermatophyta</taxon>
        <taxon>Magnoliopsida</taxon>
        <taxon>eudicotyledons</taxon>
        <taxon>Gunneridae</taxon>
        <taxon>Pentapetalae</taxon>
        <taxon>rosids</taxon>
        <taxon>fabids</taxon>
        <taxon>Fabales</taxon>
        <taxon>Fabaceae</taxon>
        <taxon>Papilionoideae</taxon>
        <taxon>50 kb inversion clade</taxon>
        <taxon>NPAAA clade</taxon>
        <taxon>indigoferoid/millettioid clade</taxon>
        <taxon>Phaseoleae</taxon>
        <taxon>Glycine</taxon>
        <taxon>Glycine subgen. Soja</taxon>
    </lineage>
</organism>
<protein>
    <recommendedName>
        <fullName evidence="1">Reverse transcriptase domain-containing protein</fullName>
    </recommendedName>
</protein>